<dbReference type="GO" id="GO:0005886">
    <property type="term" value="C:plasma membrane"/>
    <property type="evidence" value="ECO:0007669"/>
    <property type="project" value="TreeGrafter"/>
</dbReference>
<keyword evidence="3 7" id="KW-0812">Transmembrane</keyword>
<feature type="transmembrane region" description="Helical" evidence="7">
    <location>
        <begin position="12"/>
        <end position="35"/>
    </location>
</feature>
<evidence type="ECO:0000256" key="4">
    <source>
        <dbReference type="ARBA" id="ARBA00022847"/>
    </source>
</evidence>
<dbReference type="NCBIfam" id="NF037982">
    <property type="entry name" value="Nramp_1"/>
    <property type="match status" value="1"/>
</dbReference>
<proteinExistence type="predicted"/>
<evidence type="ECO:0000256" key="5">
    <source>
        <dbReference type="ARBA" id="ARBA00022989"/>
    </source>
</evidence>
<organism evidence="8 9">
    <name type="scientific">Symmachiella dynata</name>
    <dbReference type="NCBI Taxonomy" id="2527995"/>
    <lineage>
        <taxon>Bacteria</taxon>
        <taxon>Pseudomonadati</taxon>
        <taxon>Planctomycetota</taxon>
        <taxon>Planctomycetia</taxon>
        <taxon>Planctomycetales</taxon>
        <taxon>Planctomycetaceae</taxon>
        <taxon>Symmachiella</taxon>
    </lineage>
</organism>
<keyword evidence="2" id="KW-0813">Transport</keyword>
<name>A0A517ZU74_9PLAN</name>
<dbReference type="PANTHER" id="PTHR11706:SF33">
    <property type="entry name" value="NATURAL RESISTANCE-ASSOCIATED MACROPHAGE PROTEIN 2"/>
    <property type="match status" value="1"/>
</dbReference>
<keyword evidence="5 7" id="KW-1133">Transmembrane helix</keyword>
<feature type="transmembrane region" description="Helical" evidence="7">
    <location>
        <begin position="306"/>
        <end position="331"/>
    </location>
</feature>
<dbReference type="EMBL" id="CP036276">
    <property type="protein sequence ID" value="QDU46022.1"/>
    <property type="molecule type" value="Genomic_DNA"/>
</dbReference>
<evidence type="ECO:0000256" key="6">
    <source>
        <dbReference type="ARBA" id="ARBA00023136"/>
    </source>
</evidence>
<dbReference type="GO" id="GO:0015086">
    <property type="term" value="F:cadmium ion transmembrane transporter activity"/>
    <property type="evidence" value="ECO:0007669"/>
    <property type="project" value="TreeGrafter"/>
</dbReference>
<evidence type="ECO:0000256" key="7">
    <source>
        <dbReference type="SAM" id="Phobius"/>
    </source>
</evidence>
<reference evidence="8 9" key="1">
    <citation type="submission" date="2019-02" db="EMBL/GenBank/DDBJ databases">
        <title>Deep-cultivation of Planctomycetes and their phenomic and genomic characterization uncovers novel biology.</title>
        <authorList>
            <person name="Wiegand S."/>
            <person name="Jogler M."/>
            <person name="Boedeker C."/>
            <person name="Pinto D."/>
            <person name="Vollmers J."/>
            <person name="Rivas-Marin E."/>
            <person name="Kohn T."/>
            <person name="Peeters S.H."/>
            <person name="Heuer A."/>
            <person name="Rast P."/>
            <person name="Oberbeckmann S."/>
            <person name="Bunk B."/>
            <person name="Jeske O."/>
            <person name="Meyerdierks A."/>
            <person name="Storesund J.E."/>
            <person name="Kallscheuer N."/>
            <person name="Luecker S."/>
            <person name="Lage O.M."/>
            <person name="Pohl T."/>
            <person name="Merkel B.J."/>
            <person name="Hornburger P."/>
            <person name="Mueller R.-W."/>
            <person name="Bruemmer F."/>
            <person name="Labrenz M."/>
            <person name="Spormann A.M."/>
            <person name="Op den Camp H."/>
            <person name="Overmann J."/>
            <person name="Amann R."/>
            <person name="Jetten M.S.M."/>
            <person name="Mascher T."/>
            <person name="Medema M.H."/>
            <person name="Devos D.P."/>
            <person name="Kaster A.-K."/>
            <person name="Ovreas L."/>
            <person name="Rohde M."/>
            <person name="Galperin M.Y."/>
            <person name="Jogler C."/>
        </authorList>
    </citation>
    <scope>NUCLEOTIDE SEQUENCE [LARGE SCALE GENOMIC DNA]</scope>
    <source>
        <strain evidence="8 9">Mal52</strain>
    </source>
</reference>
<evidence type="ECO:0000313" key="9">
    <source>
        <dbReference type="Proteomes" id="UP000319383"/>
    </source>
</evidence>
<dbReference type="RefSeq" id="WP_145378552.1">
    <property type="nucleotide sequence ID" value="NZ_CP036276.1"/>
</dbReference>
<feature type="transmembrane region" description="Helical" evidence="7">
    <location>
        <begin position="216"/>
        <end position="237"/>
    </location>
</feature>
<feature type="transmembrane region" description="Helical" evidence="7">
    <location>
        <begin position="258"/>
        <end position="278"/>
    </location>
</feature>
<keyword evidence="6 7" id="KW-0472">Membrane</keyword>
<dbReference type="AlphaFoldDB" id="A0A517ZU74"/>
<dbReference type="PANTHER" id="PTHR11706">
    <property type="entry name" value="SOLUTE CARRIER PROTEIN FAMILY 11 MEMBER"/>
    <property type="match status" value="1"/>
</dbReference>
<evidence type="ECO:0000256" key="1">
    <source>
        <dbReference type="ARBA" id="ARBA00004141"/>
    </source>
</evidence>
<sequence>MNEPRPAASGFLSIFRAVGPAIIVASVVVGPGSILTSSRIGVEFGYSMIWVLAIAVLLMMGMTALSARLGVVLEGTLCDELARRAGRPVAALAGISLFLIAACFQFGNNLGVLAAIEPFVESADATVAADAGLFAKLTTWPNLLVIGLNAVIICVLLGFQNLYKPVEKMMMFLVGLMFVGFAANLILAAPSPADIARGLIPSLPASEEGVDMMTRFAPLIGLFATTFSVAGAFYQSYLVRKKGWTTDNLRQGAIDSSVGIAVLGTITLMIMLTAASVLHGKMAGSDLKSATDVALQLEPLFGEHAFLAKSLFCMGLFSAAFSSFMVNAMIGGSMLSDGLGFGGDMDAKGPKVGTILALLTGMIVAVAIKAFDFNTVNLIIFAQAMVVVGFPILAGAMLWLATRPDLTGQRAVPLWLKGVAAVGLLITLGLAVRTSLSVYEKIAAM</sequence>
<keyword evidence="9" id="KW-1185">Reference proteome</keyword>
<protein>
    <submittedName>
        <fullName evidence="8">Divalent metal cation transporter MntH</fullName>
    </submittedName>
</protein>
<dbReference type="GO" id="GO:0015293">
    <property type="term" value="F:symporter activity"/>
    <property type="evidence" value="ECO:0007669"/>
    <property type="project" value="UniProtKB-KW"/>
</dbReference>
<dbReference type="GO" id="GO:0034755">
    <property type="term" value="P:iron ion transmembrane transport"/>
    <property type="evidence" value="ECO:0007669"/>
    <property type="project" value="TreeGrafter"/>
</dbReference>
<gene>
    <name evidence="8" type="primary">mntH</name>
    <name evidence="8" type="ORF">Mal52_45190</name>
</gene>
<keyword evidence="4" id="KW-0769">Symport</keyword>
<feature type="transmembrane region" description="Helical" evidence="7">
    <location>
        <begin position="140"/>
        <end position="159"/>
    </location>
</feature>
<feature type="transmembrane region" description="Helical" evidence="7">
    <location>
        <begin position="88"/>
        <end position="107"/>
    </location>
</feature>
<accession>A0A517ZU74</accession>
<dbReference type="KEGG" id="sdyn:Mal52_45190"/>
<feature type="transmembrane region" description="Helical" evidence="7">
    <location>
        <begin position="47"/>
        <end position="67"/>
    </location>
</feature>
<dbReference type="Proteomes" id="UP000319383">
    <property type="component" value="Chromosome"/>
</dbReference>
<evidence type="ECO:0000313" key="8">
    <source>
        <dbReference type="EMBL" id="QDU46022.1"/>
    </source>
</evidence>
<feature type="transmembrane region" description="Helical" evidence="7">
    <location>
        <begin position="352"/>
        <end position="371"/>
    </location>
</feature>
<feature type="transmembrane region" description="Helical" evidence="7">
    <location>
        <begin position="377"/>
        <end position="402"/>
    </location>
</feature>
<evidence type="ECO:0000256" key="3">
    <source>
        <dbReference type="ARBA" id="ARBA00022692"/>
    </source>
</evidence>
<dbReference type="Pfam" id="PF01566">
    <property type="entry name" value="Nramp"/>
    <property type="match status" value="1"/>
</dbReference>
<dbReference type="InterPro" id="IPR001046">
    <property type="entry name" value="NRAMP_fam"/>
</dbReference>
<comment type="subcellular location">
    <subcellularLocation>
        <location evidence="1">Membrane</location>
        <topology evidence="1">Multi-pass membrane protein</topology>
    </subcellularLocation>
</comment>
<feature type="transmembrane region" description="Helical" evidence="7">
    <location>
        <begin position="414"/>
        <end position="432"/>
    </location>
</feature>
<dbReference type="GO" id="GO:0005384">
    <property type="term" value="F:manganese ion transmembrane transporter activity"/>
    <property type="evidence" value="ECO:0007669"/>
    <property type="project" value="TreeGrafter"/>
</dbReference>
<evidence type="ECO:0000256" key="2">
    <source>
        <dbReference type="ARBA" id="ARBA00022448"/>
    </source>
</evidence>
<feature type="transmembrane region" description="Helical" evidence="7">
    <location>
        <begin position="171"/>
        <end position="189"/>
    </location>
</feature>